<dbReference type="EMBL" id="ML992512">
    <property type="protein sequence ID" value="KAF2220564.1"/>
    <property type="molecule type" value="Genomic_DNA"/>
</dbReference>
<protein>
    <recommendedName>
        <fullName evidence="7">SEP domain-containing protein</fullName>
    </recommendedName>
</protein>
<proteinExistence type="predicted"/>
<feature type="region of interest" description="Disordered" evidence="2">
    <location>
        <begin position="68"/>
        <end position="219"/>
    </location>
</feature>
<name>A0A6A6G4M4_9PEZI</name>
<dbReference type="PROSITE" id="PS50033">
    <property type="entry name" value="UBX"/>
    <property type="match status" value="1"/>
</dbReference>
<gene>
    <name evidence="5" type="ORF">BDZ85DRAFT_302897</name>
</gene>
<feature type="compositionally biased region" description="Low complexity" evidence="2">
    <location>
        <begin position="307"/>
        <end position="336"/>
    </location>
</feature>
<dbReference type="GO" id="GO:0007030">
    <property type="term" value="P:Golgi organization"/>
    <property type="evidence" value="ECO:0007669"/>
    <property type="project" value="TreeGrafter"/>
</dbReference>
<feature type="domain" description="SEP" evidence="4">
    <location>
        <begin position="219"/>
        <end position="284"/>
    </location>
</feature>
<dbReference type="Gene3D" id="3.10.20.90">
    <property type="entry name" value="Phosphatidylinositol 3-kinase Catalytic Subunit, Chain A, domain 1"/>
    <property type="match status" value="1"/>
</dbReference>
<organism evidence="5 6">
    <name type="scientific">Elsinoe ampelina</name>
    <dbReference type="NCBI Taxonomy" id="302913"/>
    <lineage>
        <taxon>Eukaryota</taxon>
        <taxon>Fungi</taxon>
        <taxon>Dikarya</taxon>
        <taxon>Ascomycota</taxon>
        <taxon>Pezizomycotina</taxon>
        <taxon>Dothideomycetes</taxon>
        <taxon>Dothideomycetidae</taxon>
        <taxon>Myriangiales</taxon>
        <taxon>Elsinoaceae</taxon>
        <taxon>Elsinoe</taxon>
    </lineage>
</organism>
<dbReference type="Gene3D" id="3.30.420.210">
    <property type="entry name" value="SEP domain"/>
    <property type="match status" value="1"/>
</dbReference>
<keyword evidence="6" id="KW-1185">Reference proteome</keyword>
<feature type="region of interest" description="Disordered" evidence="2">
    <location>
        <begin position="275"/>
        <end position="338"/>
    </location>
</feature>
<keyword evidence="1" id="KW-0833">Ubl conjugation pathway</keyword>
<feature type="compositionally biased region" description="Polar residues" evidence="2">
    <location>
        <begin position="157"/>
        <end position="168"/>
    </location>
</feature>
<dbReference type="Pfam" id="PF14555">
    <property type="entry name" value="UBA_4"/>
    <property type="match status" value="1"/>
</dbReference>
<feature type="domain" description="UBX" evidence="3">
    <location>
        <begin position="338"/>
        <end position="405"/>
    </location>
</feature>
<dbReference type="GO" id="GO:0043130">
    <property type="term" value="F:ubiquitin binding"/>
    <property type="evidence" value="ECO:0007669"/>
    <property type="project" value="TreeGrafter"/>
</dbReference>
<evidence type="ECO:0000313" key="5">
    <source>
        <dbReference type="EMBL" id="KAF2220564.1"/>
    </source>
</evidence>
<dbReference type="PANTHER" id="PTHR23333">
    <property type="entry name" value="UBX DOMAIN CONTAINING PROTEIN"/>
    <property type="match status" value="1"/>
</dbReference>
<dbReference type="GO" id="GO:0000045">
    <property type="term" value="P:autophagosome assembly"/>
    <property type="evidence" value="ECO:0007669"/>
    <property type="project" value="TreeGrafter"/>
</dbReference>
<sequence length="419" mass="44816">MASNQDELISEICSITGSTPAAVSPTLNISAHKLVLSTLTLLSQARQILEAANWNSEEAVRLYYESQDADEAEEPAMDENDTPQRAGGAGASQGGQSSGPSRVPPNQSRMRTLRDLQSGSAGDDSDDEDESKQDFFAGGEKSGLAVQNPNNPNNSSDHFNNIMNQARQNRPRPGGEEQPSRSTNFSGRAQTLGGDDAESRVIDDPTAAPRPGNNSNLPRVTRTLHLWQDGFSVDDGPLFRFDDPANAPTLALINQGRAPLALLGVEPGQEVDLQLNPHKDEKYVQPKKKYKPFEGSGQRLGSPTPGPSAATSQSSAPAVAAPATSSVSPSAATVSVDESRPTIQLQIRLGDGTQLRSRFNTSHTIGDVYEFVNAASTQSRSRGYALMTTFPSKELSDKSAKLGDLPEYKRGGVVVQKWT</sequence>
<feature type="compositionally biased region" description="Acidic residues" evidence="2">
    <location>
        <begin position="68"/>
        <end position="81"/>
    </location>
</feature>
<evidence type="ECO:0000313" key="6">
    <source>
        <dbReference type="Proteomes" id="UP000799538"/>
    </source>
</evidence>
<dbReference type="CDD" id="cd14348">
    <property type="entry name" value="UBA_p47"/>
    <property type="match status" value="1"/>
</dbReference>
<dbReference type="PANTHER" id="PTHR23333:SF20">
    <property type="entry name" value="NSFL1 COFACTOR P47"/>
    <property type="match status" value="1"/>
</dbReference>
<dbReference type="InterPro" id="IPR012989">
    <property type="entry name" value="SEP_domain"/>
</dbReference>
<dbReference type="FunFam" id="3.30.420.210:FF:000002">
    <property type="entry name" value="UBX domain-containing protein 1"/>
    <property type="match status" value="1"/>
</dbReference>
<reference evidence="6" key="1">
    <citation type="journal article" date="2020" name="Stud. Mycol.">
        <title>101 Dothideomycetes genomes: A test case for predicting lifestyles and emergence of pathogens.</title>
        <authorList>
            <person name="Haridas S."/>
            <person name="Albert R."/>
            <person name="Binder M."/>
            <person name="Bloem J."/>
            <person name="LaButti K."/>
            <person name="Salamov A."/>
            <person name="Andreopoulos B."/>
            <person name="Baker S."/>
            <person name="Barry K."/>
            <person name="Bills G."/>
            <person name="Bluhm B."/>
            <person name="Cannon C."/>
            <person name="Castanera R."/>
            <person name="Culley D."/>
            <person name="Daum C."/>
            <person name="Ezra D."/>
            <person name="Gonzalez J."/>
            <person name="Henrissat B."/>
            <person name="Kuo A."/>
            <person name="Liang C."/>
            <person name="Lipzen A."/>
            <person name="Lutzoni F."/>
            <person name="Magnuson J."/>
            <person name="Mondo S."/>
            <person name="Nolan M."/>
            <person name="Ohm R."/>
            <person name="Pangilinan J."/>
            <person name="Park H.-J."/>
            <person name="Ramirez L."/>
            <person name="Alfaro M."/>
            <person name="Sun H."/>
            <person name="Tritt A."/>
            <person name="Yoshinaga Y."/>
            <person name="Zwiers L.-H."/>
            <person name="Turgeon B."/>
            <person name="Goodwin S."/>
            <person name="Spatafora J."/>
            <person name="Crous P."/>
            <person name="Grigoriev I."/>
        </authorList>
    </citation>
    <scope>NUCLEOTIDE SEQUENCE [LARGE SCALE GENOMIC DNA]</scope>
    <source>
        <strain evidence="6">CECT 20119</strain>
    </source>
</reference>
<evidence type="ECO:0000259" key="3">
    <source>
        <dbReference type="PROSITE" id="PS50033"/>
    </source>
</evidence>
<dbReference type="PROSITE" id="PS51399">
    <property type="entry name" value="SEP"/>
    <property type="match status" value="1"/>
</dbReference>
<dbReference type="FunFam" id="3.10.20.90:FF:000179">
    <property type="entry name" value="Plant UBX domain-containing protein 4"/>
    <property type="match status" value="1"/>
</dbReference>
<feature type="compositionally biased region" description="Polar residues" evidence="2">
    <location>
        <begin position="180"/>
        <end position="189"/>
    </location>
</feature>
<evidence type="ECO:0008006" key="7">
    <source>
        <dbReference type="Google" id="ProtNLM"/>
    </source>
</evidence>
<evidence type="ECO:0000259" key="4">
    <source>
        <dbReference type="PROSITE" id="PS51399"/>
    </source>
</evidence>
<dbReference type="Gene3D" id="1.10.8.10">
    <property type="entry name" value="DNA helicase RuvA subunit, C-terminal domain"/>
    <property type="match status" value="1"/>
</dbReference>
<dbReference type="InterPro" id="IPR029071">
    <property type="entry name" value="Ubiquitin-like_domsf"/>
</dbReference>
<dbReference type="CDD" id="cd01770">
    <property type="entry name" value="UBX_UBXN2"/>
    <property type="match status" value="1"/>
</dbReference>
<dbReference type="InterPro" id="IPR036241">
    <property type="entry name" value="NSFL1C_SEP_dom_sf"/>
</dbReference>
<dbReference type="Proteomes" id="UP000799538">
    <property type="component" value="Unassembled WGS sequence"/>
</dbReference>
<feature type="compositionally biased region" description="Gly residues" evidence="2">
    <location>
        <begin position="87"/>
        <end position="97"/>
    </location>
</feature>
<evidence type="ECO:0000256" key="2">
    <source>
        <dbReference type="SAM" id="MobiDB-lite"/>
    </source>
</evidence>
<dbReference type="Pfam" id="PF00789">
    <property type="entry name" value="UBX"/>
    <property type="match status" value="1"/>
</dbReference>
<dbReference type="GO" id="GO:0043161">
    <property type="term" value="P:proteasome-mediated ubiquitin-dependent protein catabolic process"/>
    <property type="evidence" value="ECO:0007669"/>
    <property type="project" value="TreeGrafter"/>
</dbReference>
<dbReference type="SUPFAM" id="SSF54236">
    <property type="entry name" value="Ubiquitin-like"/>
    <property type="match status" value="1"/>
</dbReference>
<dbReference type="SMART" id="SM00166">
    <property type="entry name" value="UBX"/>
    <property type="match status" value="1"/>
</dbReference>
<dbReference type="GO" id="GO:0061025">
    <property type="term" value="P:membrane fusion"/>
    <property type="evidence" value="ECO:0007669"/>
    <property type="project" value="TreeGrafter"/>
</dbReference>
<evidence type="ECO:0000256" key="1">
    <source>
        <dbReference type="ARBA" id="ARBA00022786"/>
    </source>
</evidence>
<dbReference type="GO" id="GO:0031468">
    <property type="term" value="P:nuclear membrane reassembly"/>
    <property type="evidence" value="ECO:0007669"/>
    <property type="project" value="TreeGrafter"/>
</dbReference>
<dbReference type="OrthoDB" id="25887at2759"/>
<dbReference type="GO" id="GO:0005829">
    <property type="term" value="C:cytosol"/>
    <property type="evidence" value="ECO:0007669"/>
    <property type="project" value="TreeGrafter"/>
</dbReference>
<dbReference type="AlphaFoldDB" id="A0A6A6G4M4"/>
<dbReference type="InterPro" id="IPR001012">
    <property type="entry name" value="UBX_dom"/>
</dbReference>
<dbReference type="GO" id="GO:0005634">
    <property type="term" value="C:nucleus"/>
    <property type="evidence" value="ECO:0007669"/>
    <property type="project" value="TreeGrafter"/>
</dbReference>
<dbReference type="SMART" id="SM00553">
    <property type="entry name" value="SEP"/>
    <property type="match status" value="1"/>
</dbReference>
<dbReference type="SUPFAM" id="SSF102848">
    <property type="entry name" value="NSFL1 (p97 ATPase) cofactor p47, SEP domain"/>
    <property type="match status" value="1"/>
</dbReference>
<dbReference type="Pfam" id="PF08059">
    <property type="entry name" value="SEP"/>
    <property type="match status" value="1"/>
</dbReference>
<accession>A0A6A6G4M4</accession>